<evidence type="ECO:0000256" key="6">
    <source>
        <dbReference type="ARBA" id="ARBA00023163"/>
    </source>
</evidence>
<reference evidence="12 13" key="1">
    <citation type="submission" date="2017-09" db="EMBL/GenBank/DDBJ databases">
        <authorList>
            <consortium name="International Durum Wheat Genome Sequencing Consortium (IDWGSC)"/>
            <person name="Milanesi L."/>
        </authorList>
    </citation>
    <scope>NUCLEOTIDE SEQUENCE [LARGE SCALE GENOMIC DNA]</scope>
    <source>
        <strain evidence="13">cv. Svevo</strain>
    </source>
</reference>
<proteinExistence type="inferred from homology"/>
<dbReference type="GO" id="GO:0003677">
    <property type="term" value="F:DNA binding"/>
    <property type="evidence" value="ECO:0007669"/>
    <property type="project" value="UniProtKB-KW"/>
</dbReference>
<keyword evidence="9" id="KW-0678">Repressor</keyword>
<dbReference type="InterPro" id="IPR053793">
    <property type="entry name" value="PB1-like"/>
</dbReference>
<evidence type="ECO:0000256" key="2">
    <source>
        <dbReference type="ARBA" id="ARBA00004123"/>
    </source>
</evidence>
<dbReference type="GO" id="GO:0009734">
    <property type="term" value="P:auxin-activated signaling pathway"/>
    <property type="evidence" value="ECO:0007669"/>
    <property type="project" value="UniProtKB-UniRule"/>
</dbReference>
<comment type="subcellular location">
    <subcellularLocation>
        <location evidence="2 9">Nucleus</location>
    </subcellularLocation>
</comment>
<keyword evidence="4 9" id="KW-0805">Transcription regulation</keyword>
<keyword evidence="8 9" id="KW-0927">Auxin signaling pathway</keyword>
<evidence type="ECO:0000256" key="5">
    <source>
        <dbReference type="ARBA" id="ARBA00023125"/>
    </source>
</evidence>
<keyword evidence="5" id="KW-0238">DNA-binding</keyword>
<comment type="similarity">
    <text evidence="9">Belongs to the Aux/IAA family.</text>
</comment>
<comment type="similarity">
    <text evidence="3">Belongs to the ARF family.</text>
</comment>
<comment type="function">
    <text evidence="9">Aux/IAA proteins are short-lived transcriptional factors that function as repressors of early auxin response genes at low auxin concentrations.</text>
</comment>
<dbReference type="GO" id="GO:0005634">
    <property type="term" value="C:nucleus"/>
    <property type="evidence" value="ECO:0007669"/>
    <property type="project" value="UniProtKB-SubCell"/>
</dbReference>
<evidence type="ECO:0000256" key="1">
    <source>
        <dbReference type="ARBA" id="ARBA00003182"/>
    </source>
</evidence>
<dbReference type="Proteomes" id="UP000324705">
    <property type="component" value="Chromosome 2B"/>
</dbReference>
<dbReference type="EMBL" id="LT934114">
    <property type="protein sequence ID" value="VAH54113.1"/>
    <property type="molecule type" value="Genomic_DNA"/>
</dbReference>
<dbReference type="Pfam" id="PF02309">
    <property type="entry name" value="AUX_IAA"/>
    <property type="match status" value="1"/>
</dbReference>
<dbReference type="Gene3D" id="3.10.20.90">
    <property type="entry name" value="Phosphatidylinositol 3-kinase Catalytic Subunit, Chain A, domain 1"/>
    <property type="match status" value="1"/>
</dbReference>
<keyword evidence="7 9" id="KW-0539">Nucleus</keyword>
<dbReference type="PANTHER" id="PTHR31384:SF185">
    <property type="entry name" value="AUXIN RESPONSE FACTOR 12"/>
    <property type="match status" value="1"/>
</dbReference>
<dbReference type="SUPFAM" id="SSF54277">
    <property type="entry name" value="CAD &amp; PB1 domains"/>
    <property type="match status" value="1"/>
</dbReference>
<evidence type="ECO:0000256" key="3">
    <source>
        <dbReference type="ARBA" id="ARBA00007853"/>
    </source>
</evidence>
<organism evidence="12 13">
    <name type="scientific">Triticum turgidum subsp. durum</name>
    <name type="common">Durum wheat</name>
    <name type="synonym">Triticum durum</name>
    <dbReference type="NCBI Taxonomy" id="4567"/>
    <lineage>
        <taxon>Eukaryota</taxon>
        <taxon>Viridiplantae</taxon>
        <taxon>Streptophyta</taxon>
        <taxon>Embryophyta</taxon>
        <taxon>Tracheophyta</taxon>
        <taxon>Spermatophyta</taxon>
        <taxon>Magnoliopsida</taxon>
        <taxon>Liliopsida</taxon>
        <taxon>Poales</taxon>
        <taxon>Poaceae</taxon>
        <taxon>BOP clade</taxon>
        <taxon>Pooideae</taxon>
        <taxon>Triticodae</taxon>
        <taxon>Triticeae</taxon>
        <taxon>Triticinae</taxon>
        <taxon>Triticum</taxon>
    </lineage>
</organism>
<dbReference type="Gene3D" id="2.40.330.10">
    <property type="entry name" value="DNA-binding pseudobarrel domain"/>
    <property type="match status" value="1"/>
</dbReference>
<comment type="function">
    <text evidence="1">Auxin response factors (ARFs) are transcriptional factors that bind specifically to the DNA sequence 5'-TGTCTC-3' found in the auxin-responsive promoter elements (AuxREs).</text>
</comment>
<comment type="subunit">
    <text evidence="9">Homodimers and heterodimers.</text>
</comment>
<feature type="compositionally biased region" description="Low complexity" evidence="10">
    <location>
        <begin position="454"/>
        <end position="463"/>
    </location>
</feature>
<dbReference type="Gene3D" id="2.30.30.1040">
    <property type="match status" value="1"/>
</dbReference>
<protein>
    <recommendedName>
        <fullName evidence="9">Auxin-responsive protein</fullName>
    </recommendedName>
</protein>
<dbReference type="InterPro" id="IPR044835">
    <property type="entry name" value="ARF_plant"/>
</dbReference>
<evidence type="ECO:0000256" key="4">
    <source>
        <dbReference type="ARBA" id="ARBA00023015"/>
    </source>
</evidence>
<feature type="compositionally biased region" description="Low complexity" evidence="10">
    <location>
        <begin position="426"/>
        <end position="439"/>
    </location>
</feature>
<name>A0A9R1RU11_TRITD</name>
<feature type="region of interest" description="Disordered" evidence="10">
    <location>
        <begin position="487"/>
        <end position="508"/>
    </location>
</feature>
<dbReference type="PROSITE" id="PS51745">
    <property type="entry name" value="PB1"/>
    <property type="match status" value="1"/>
</dbReference>
<evidence type="ECO:0000259" key="11">
    <source>
        <dbReference type="PROSITE" id="PS51745"/>
    </source>
</evidence>
<dbReference type="InterPro" id="IPR010525">
    <property type="entry name" value="ARF_dom"/>
</dbReference>
<dbReference type="FunFam" id="2.30.30.1040:FF:000001">
    <property type="entry name" value="Auxin response factor"/>
    <property type="match status" value="1"/>
</dbReference>
<accession>A0A9R1RU11</accession>
<feature type="region of interest" description="Disordered" evidence="10">
    <location>
        <begin position="414"/>
        <end position="468"/>
    </location>
</feature>
<dbReference type="GO" id="GO:0006355">
    <property type="term" value="P:regulation of DNA-templated transcription"/>
    <property type="evidence" value="ECO:0007669"/>
    <property type="project" value="InterPro"/>
</dbReference>
<gene>
    <name evidence="12" type="ORF">TRITD_2Bv1G251950</name>
</gene>
<evidence type="ECO:0000256" key="8">
    <source>
        <dbReference type="ARBA" id="ARBA00023294"/>
    </source>
</evidence>
<dbReference type="CDD" id="cd10017">
    <property type="entry name" value="B3_DNA"/>
    <property type="match status" value="1"/>
</dbReference>
<feature type="domain" description="PB1" evidence="11">
    <location>
        <begin position="608"/>
        <end position="692"/>
    </location>
</feature>
<dbReference type="Pfam" id="PF06507">
    <property type="entry name" value="ARF_AD"/>
    <property type="match status" value="1"/>
</dbReference>
<dbReference type="InterPro" id="IPR033389">
    <property type="entry name" value="AUX/IAA_dom"/>
</dbReference>
<dbReference type="PANTHER" id="PTHR31384">
    <property type="entry name" value="AUXIN RESPONSE FACTOR 4-RELATED"/>
    <property type="match status" value="1"/>
</dbReference>
<evidence type="ECO:0000256" key="7">
    <source>
        <dbReference type="ARBA" id="ARBA00023242"/>
    </source>
</evidence>
<dbReference type="InterPro" id="IPR015300">
    <property type="entry name" value="DNA-bd_pseudobarrel_sf"/>
</dbReference>
<dbReference type="InterPro" id="IPR003340">
    <property type="entry name" value="B3_DNA-bd"/>
</dbReference>
<feature type="compositionally biased region" description="Low complexity" evidence="10">
    <location>
        <begin position="492"/>
        <end position="502"/>
    </location>
</feature>
<keyword evidence="13" id="KW-1185">Reference proteome</keyword>
<evidence type="ECO:0000313" key="12">
    <source>
        <dbReference type="EMBL" id="VAH54113.1"/>
    </source>
</evidence>
<evidence type="ECO:0000256" key="10">
    <source>
        <dbReference type="SAM" id="MobiDB-lite"/>
    </source>
</evidence>
<dbReference type="AlphaFoldDB" id="A0A9R1RU11"/>
<keyword evidence="6 9" id="KW-0804">Transcription</keyword>
<dbReference type="Gramene" id="TRITD2Bv1G251950.5">
    <property type="protein sequence ID" value="TRITD2Bv1G251950.5"/>
    <property type="gene ID" value="TRITD2Bv1G251950"/>
</dbReference>
<evidence type="ECO:0000256" key="9">
    <source>
        <dbReference type="RuleBase" id="RU004549"/>
    </source>
</evidence>
<dbReference type="FunFam" id="3.10.20.90:FF:000047">
    <property type="entry name" value="Auxin response factor"/>
    <property type="match status" value="1"/>
</dbReference>
<sequence>MTLQPLNPQEQNDAYLPAEMGIMSKQPTNYFCKTLTASDTSTHGGFSVPRRAAERVFPPLDFTQQPPAQELIARDIHDVEWKFRHIFRGQNEKNQLWLGIRRANRTQTVMPSSVLSSDSMHIGLLAAAAHAASTNSRFTIFYNPSLTKKNVCRACPSEFVIPLSKYIKAVFHTRISVGMRFRMLFETEESSVRRYMGTITEVSDADPVRWASSYWRSVKVGWDESTAGERPPRVSLWEIEPLTTFPMYPSLFPLRVKHPWYSGVAGLQDDSNALMWLRGVAGDGGYQSMNFQSPGIGSWGQQRLHPSLMSTEHDQYQAVVAAAAAASQSGGYMKQQFLNLQQPMQSPQEHCNLNPLLQQQILQQASQQQTVSADSQNIQTMLNSSAIQHQLQQLQQLQQVHQVQQAQQAHIDQKQKIQSDQTYHVPTSASLPSPTSLPSHLREKFGFSDPNANSSSFTTSSSSDNMLESNFLQGNSKAVDLSRFNQPVASDQQQQQQQQQQQAWKQKFMGSQSLSFGGSGLLNSPTSKDGSLESKIGSDVQNQSLFSPQVDSSSLLYNMVPNMTSNVADNNMSTIPSGSTYLQSPMYGCLDDSSGIFQNTGENDPTSRTFVKVYKSGSVGRSLDITRFSNYAELREELGQMYGIRGQLDDPDRSGWQLVFVDRENDVLLLGDDPWESFVNSVWYIKILSPEDVHKLGKQGNDPRYLS</sequence>
<dbReference type="SUPFAM" id="SSF101936">
    <property type="entry name" value="DNA-binding pseudobarrel domain"/>
    <property type="match status" value="1"/>
</dbReference>
<evidence type="ECO:0000313" key="13">
    <source>
        <dbReference type="Proteomes" id="UP000324705"/>
    </source>
</evidence>